<keyword evidence="11" id="KW-0732">Signal</keyword>
<protein>
    <recommendedName>
        <fullName evidence="16">TonB-dependent receptor plug domain-containing protein</fullName>
    </recommendedName>
</protein>
<proteinExistence type="inferred from homology"/>
<evidence type="ECO:0008006" key="16">
    <source>
        <dbReference type="Google" id="ProtNLM"/>
    </source>
</evidence>
<feature type="signal peptide" evidence="11">
    <location>
        <begin position="1"/>
        <end position="24"/>
    </location>
</feature>
<comment type="caution">
    <text evidence="14">The sequence shown here is derived from an EMBL/GenBank/DDBJ whole genome shotgun (WGS) entry which is preliminary data.</text>
</comment>
<evidence type="ECO:0000256" key="4">
    <source>
        <dbReference type="ARBA" id="ARBA00022692"/>
    </source>
</evidence>
<dbReference type="Gene3D" id="2.170.130.10">
    <property type="entry name" value="TonB-dependent receptor, plug domain"/>
    <property type="match status" value="1"/>
</dbReference>
<accession>A0A1Y5HPN5</accession>
<organism evidence="14 15">
    <name type="scientific">Oleispira antarctica</name>
    <dbReference type="NCBI Taxonomy" id="188908"/>
    <lineage>
        <taxon>Bacteria</taxon>
        <taxon>Pseudomonadati</taxon>
        <taxon>Pseudomonadota</taxon>
        <taxon>Gammaproteobacteria</taxon>
        <taxon>Oceanospirillales</taxon>
        <taxon>Oceanospirillaceae</taxon>
        <taxon>Oleispira</taxon>
    </lineage>
</organism>
<reference evidence="15" key="1">
    <citation type="journal article" date="2017" name="Proc. Natl. Acad. Sci. U.S.A.">
        <title>Simulation of Deepwater Horizon oil plume reveals substrate specialization within a complex community of hydrocarbon degraders.</title>
        <authorList>
            <person name="Hu P."/>
            <person name="Dubinsky E.A."/>
            <person name="Probst A.J."/>
            <person name="Wang J."/>
            <person name="Sieber C.M.K."/>
            <person name="Tom L.M."/>
            <person name="Gardinali P."/>
            <person name="Banfield J.F."/>
            <person name="Atlas R.M."/>
            <person name="Andersen G.L."/>
        </authorList>
    </citation>
    <scope>NUCLEOTIDE SEQUENCE [LARGE SCALE GENOMIC DNA]</scope>
</reference>
<feature type="non-terminal residue" evidence="14">
    <location>
        <position position="532"/>
    </location>
</feature>
<evidence type="ECO:0000256" key="7">
    <source>
        <dbReference type="ARBA" id="ARBA00023237"/>
    </source>
</evidence>
<dbReference type="PANTHER" id="PTHR40980">
    <property type="entry name" value="PLUG DOMAIN-CONTAINING PROTEIN"/>
    <property type="match status" value="1"/>
</dbReference>
<evidence type="ECO:0000256" key="1">
    <source>
        <dbReference type="ARBA" id="ARBA00004571"/>
    </source>
</evidence>
<dbReference type="InterPro" id="IPR039426">
    <property type="entry name" value="TonB-dep_rcpt-like"/>
</dbReference>
<gene>
    <name evidence="14" type="ORF">A9R00_09925</name>
</gene>
<dbReference type="Gene3D" id="2.40.170.20">
    <property type="entry name" value="TonB-dependent receptor, beta-barrel domain"/>
    <property type="match status" value="1"/>
</dbReference>
<dbReference type="InterPro" id="IPR037066">
    <property type="entry name" value="Plug_dom_sf"/>
</dbReference>
<sequence>MLNKHTLCISLSLAGILFSNTSSADVIELDAVTVTASAIDNSAQLAHLAKQDALNGQTIILAEQLNQFGDQPLGDALRRVSGVYFDGANRAREIQLRGLGAEYTQVTINGRRIIDSSSSRSVQVDRIPSSMVERIEISHTPLANQDGQGAAGSVNIVLKQGEHLPNSVGIGLGSLQGNGETGDVTFQYGFANDSVAVTLAGGIQQQRRNESKDVLEYTAENEADGGEIKINERRYEQINLVPTVDITLNHANSLSIEPTFLQTTEFRDDIKKSLNDDQTEVEKQSKEYRKRTRQNIGLYTKLDTQVSDNIKLTSYIDWQEGYEDTTRDQDSFNAENTLTDTKQREQSIDLNLIKLGFKTQHQVGQHTLEYGLGSSKEDRKENNSEVKNGEIKDPEADGVYEISESINHLYVQDSFSLFSGLKAEGNSITLGLRAEDSKTETTDFSNNTTTENKIYFLPSFNLRQAISDDSYVRLGIAKTLRRPDLRSLSPSITEEDGTHADPDTAGNPNSIPESIVGIDLSFEHYFYENSGL</sequence>
<dbReference type="InterPro" id="IPR036942">
    <property type="entry name" value="Beta-barrel_TonB_sf"/>
</dbReference>
<evidence type="ECO:0000256" key="5">
    <source>
        <dbReference type="ARBA" id="ARBA00023077"/>
    </source>
</evidence>
<comment type="subcellular location">
    <subcellularLocation>
        <location evidence="1 8">Cell outer membrane</location>
        <topology evidence="1 8">Multi-pass membrane protein</topology>
    </subcellularLocation>
</comment>
<evidence type="ECO:0000256" key="10">
    <source>
        <dbReference type="SAM" id="MobiDB-lite"/>
    </source>
</evidence>
<evidence type="ECO:0000259" key="13">
    <source>
        <dbReference type="Pfam" id="PF07715"/>
    </source>
</evidence>
<comment type="similarity">
    <text evidence="8 9">Belongs to the TonB-dependent receptor family.</text>
</comment>
<dbReference type="PANTHER" id="PTHR40980:SF4">
    <property type="entry name" value="TONB-DEPENDENT RECEPTOR-LIKE BETA-BARREL DOMAIN-CONTAINING PROTEIN"/>
    <property type="match status" value="1"/>
</dbReference>
<evidence type="ECO:0000256" key="3">
    <source>
        <dbReference type="ARBA" id="ARBA00022452"/>
    </source>
</evidence>
<dbReference type="AlphaFoldDB" id="A0A1Y5HPN5"/>
<evidence type="ECO:0000256" key="2">
    <source>
        <dbReference type="ARBA" id="ARBA00022448"/>
    </source>
</evidence>
<evidence type="ECO:0000256" key="9">
    <source>
        <dbReference type="RuleBase" id="RU003357"/>
    </source>
</evidence>
<keyword evidence="3 8" id="KW-1134">Transmembrane beta strand</keyword>
<feature type="domain" description="TonB-dependent receptor plug" evidence="13">
    <location>
        <begin position="51"/>
        <end position="154"/>
    </location>
</feature>
<dbReference type="EMBL" id="MABE01000576">
    <property type="protein sequence ID" value="OUS39266.1"/>
    <property type="molecule type" value="Genomic_DNA"/>
</dbReference>
<dbReference type="Pfam" id="PF00593">
    <property type="entry name" value="TonB_dep_Rec_b-barrel"/>
    <property type="match status" value="1"/>
</dbReference>
<dbReference type="InterPro" id="IPR000531">
    <property type="entry name" value="Beta-barrel_TonB"/>
</dbReference>
<evidence type="ECO:0000313" key="15">
    <source>
        <dbReference type="Proteomes" id="UP000227088"/>
    </source>
</evidence>
<evidence type="ECO:0000256" key="11">
    <source>
        <dbReference type="SAM" id="SignalP"/>
    </source>
</evidence>
<keyword evidence="7 8" id="KW-0998">Cell outer membrane</keyword>
<evidence type="ECO:0000256" key="6">
    <source>
        <dbReference type="ARBA" id="ARBA00023136"/>
    </source>
</evidence>
<evidence type="ECO:0000313" key="14">
    <source>
        <dbReference type="EMBL" id="OUS39266.1"/>
    </source>
</evidence>
<keyword evidence="5 9" id="KW-0798">TonB box</keyword>
<feature type="compositionally biased region" description="Basic and acidic residues" evidence="10">
    <location>
        <begin position="375"/>
        <end position="392"/>
    </location>
</feature>
<feature type="region of interest" description="Disordered" evidence="10">
    <location>
        <begin position="369"/>
        <end position="392"/>
    </location>
</feature>
<dbReference type="Proteomes" id="UP000227088">
    <property type="component" value="Unassembled WGS sequence"/>
</dbReference>
<name>A0A1Y5HPN5_OLEAN</name>
<feature type="domain" description="TonB-dependent receptor-like beta-barrel" evidence="12">
    <location>
        <begin position="321"/>
        <end position="526"/>
    </location>
</feature>
<dbReference type="InterPro" id="IPR012910">
    <property type="entry name" value="Plug_dom"/>
</dbReference>
<keyword evidence="6 8" id="KW-0472">Membrane</keyword>
<keyword evidence="2 8" id="KW-0813">Transport</keyword>
<evidence type="ECO:0000259" key="12">
    <source>
        <dbReference type="Pfam" id="PF00593"/>
    </source>
</evidence>
<dbReference type="SUPFAM" id="SSF56935">
    <property type="entry name" value="Porins"/>
    <property type="match status" value="1"/>
</dbReference>
<dbReference type="PROSITE" id="PS52016">
    <property type="entry name" value="TONB_DEPENDENT_REC_3"/>
    <property type="match status" value="1"/>
</dbReference>
<dbReference type="Pfam" id="PF07715">
    <property type="entry name" value="Plug"/>
    <property type="match status" value="1"/>
</dbReference>
<evidence type="ECO:0000256" key="8">
    <source>
        <dbReference type="PROSITE-ProRule" id="PRU01360"/>
    </source>
</evidence>
<keyword evidence="4 8" id="KW-0812">Transmembrane</keyword>
<feature type="chain" id="PRO_5012079648" description="TonB-dependent receptor plug domain-containing protein" evidence="11">
    <location>
        <begin position="25"/>
        <end position="532"/>
    </location>
</feature>
<dbReference type="GO" id="GO:0009279">
    <property type="term" value="C:cell outer membrane"/>
    <property type="evidence" value="ECO:0007669"/>
    <property type="project" value="UniProtKB-SubCell"/>
</dbReference>
<feature type="region of interest" description="Disordered" evidence="10">
    <location>
        <begin position="487"/>
        <end position="509"/>
    </location>
</feature>